<proteinExistence type="predicted"/>
<dbReference type="Pfam" id="PF00395">
    <property type="entry name" value="SLH"/>
    <property type="match status" value="2"/>
</dbReference>
<keyword evidence="1" id="KW-0732">Signal</keyword>
<dbReference type="OrthoDB" id="9801679at2"/>
<feature type="chain" id="PRO_5002002267" evidence="1">
    <location>
        <begin position="29"/>
        <end position="690"/>
    </location>
</feature>
<dbReference type="InterPro" id="IPR001119">
    <property type="entry name" value="SLH_dom"/>
</dbReference>
<dbReference type="EMBL" id="JPVQ01000022">
    <property type="protein sequence ID" value="KGR90280.1"/>
    <property type="molecule type" value="Genomic_DNA"/>
</dbReference>
<dbReference type="InterPro" id="IPR052956">
    <property type="entry name" value="Mesenchyme-surface_protein"/>
</dbReference>
<name>A0A0A3J3N5_9BACL</name>
<dbReference type="AlphaFoldDB" id="A0A0A3J3N5"/>
<evidence type="ECO:0000259" key="2">
    <source>
        <dbReference type="PROSITE" id="PS51272"/>
    </source>
</evidence>
<dbReference type="Proteomes" id="UP000030595">
    <property type="component" value="Unassembled WGS sequence"/>
</dbReference>
<feature type="domain" description="SLH" evidence="2">
    <location>
        <begin position="538"/>
        <end position="601"/>
    </location>
</feature>
<dbReference type="GO" id="GO:0016798">
    <property type="term" value="F:hydrolase activity, acting on glycosyl bonds"/>
    <property type="evidence" value="ECO:0007669"/>
    <property type="project" value="UniProtKB-KW"/>
</dbReference>
<evidence type="ECO:0000313" key="3">
    <source>
        <dbReference type="EMBL" id="KGR90280.1"/>
    </source>
</evidence>
<dbReference type="PANTHER" id="PTHR46928:SF1">
    <property type="entry name" value="MESENCHYME-SPECIFIC CELL SURFACE GLYCOPROTEIN"/>
    <property type="match status" value="1"/>
</dbReference>
<keyword evidence="3" id="KW-0119">Carbohydrate metabolism</keyword>
<dbReference type="InterPro" id="IPR055188">
    <property type="entry name" value="Choice_anch_I"/>
</dbReference>
<dbReference type="PROSITE" id="PS51272">
    <property type="entry name" value="SLH"/>
    <property type="match status" value="2"/>
</dbReference>
<dbReference type="GO" id="GO:0045493">
    <property type="term" value="P:xylan catabolic process"/>
    <property type="evidence" value="ECO:0007669"/>
    <property type="project" value="UniProtKB-KW"/>
</dbReference>
<keyword evidence="3" id="KW-0858">Xylan degradation</keyword>
<keyword evidence="4" id="KW-1185">Reference proteome</keyword>
<dbReference type="Pfam" id="PF22494">
    <property type="entry name" value="choice_anch_I"/>
    <property type="match status" value="2"/>
</dbReference>
<dbReference type="PANTHER" id="PTHR46928">
    <property type="entry name" value="MESENCHYME-SPECIFIC CELL SURFACE GLYCOPROTEIN"/>
    <property type="match status" value="1"/>
</dbReference>
<gene>
    <name evidence="3" type="ORF">CD30_12495</name>
</gene>
<comment type="caution">
    <text evidence="3">The sequence shown here is derived from an EMBL/GenBank/DDBJ whole genome shotgun (WGS) entry which is preliminary data.</text>
</comment>
<dbReference type="InterPro" id="IPR015943">
    <property type="entry name" value="WD40/YVTN_repeat-like_dom_sf"/>
</dbReference>
<evidence type="ECO:0000313" key="4">
    <source>
        <dbReference type="Proteomes" id="UP000030595"/>
    </source>
</evidence>
<dbReference type="Gene3D" id="2.130.10.10">
    <property type="entry name" value="YVTN repeat-like/Quinoprotein amine dehydrogenase"/>
    <property type="match status" value="1"/>
</dbReference>
<organism evidence="3 4">
    <name type="scientific">Ureibacillus massiliensis 4400831 = CIP 108448 = CCUG 49529</name>
    <dbReference type="NCBI Taxonomy" id="1211035"/>
    <lineage>
        <taxon>Bacteria</taxon>
        <taxon>Bacillati</taxon>
        <taxon>Bacillota</taxon>
        <taxon>Bacilli</taxon>
        <taxon>Bacillales</taxon>
        <taxon>Caryophanaceae</taxon>
        <taxon>Ureibacillus</taxon>
    </lineage>
</organism>
<feature type="signal peptide" evidence="1">
    <location>
        <begin position="1"/>
        <end position="28"/>
    </location>
</feature>
<feature type="domain" description="SLH" evidence="2">
    <location>
        <begin position="635"/>
        <end position="690"/>
    </location>
</feature>
<protein>
    <submittedName>
        <fullName evidence="3">1,4-beta-xylanase</fullName>
    </submittedName>
</protein>
<dbReference type="eggNOG" id="COG3391">
    <property type="taxonomic scope" value="Bacteria"/>
</dbReference>
<dbReference type="RefSeq" id="WP_036177256.1">
    <property type="nucleotide sequence ID" value="NZ_AVCZ01000022.1"/>
</dbReference>
<reference evidence="3 4" key="1">
    <citation type="submission" date="2014-02" db="EMBL/GenBank/DDBJ databases">
        <title>Draft genome sequence of Lysinibacillus massiliensis CCUG 49529.</title>
        <authorList>
            <person name="Zhang F."/>
            <person name="Wang G."/>
            <person name="Zhang L."/>
        </authorList>
    </citation>
    <scope>NUCLEOTIDE SEQUENCE [LARGE SCALE GENOMIC DNA]</scope>
    <source>
        <strain evidence="3 4">CCUG 49529</strain>
    </source>
</reference>
<evidence type="ECO:0000256" key="1">
    <source>
        <dbReference type="SAM" id="SignalP"/>
    </source>
</evidence>
<sequence length="690" mass="74863">MSKFTSKTMFALATAGAVVVAPTISTQAAEVEYEMSVDARYNSGIVNADGGTTEIIAYNKHNNSVYLVNGESKKVEAVSLDYNETNAMNLKPFFSVDVAELIATVDADFVYGGLPSIAVHPNENVIVAAVQANDYTKEGYAVFLTGEGELISIVKTGVQPDNITFSPDGSKVLTANEGEPRDGYGEGIIDPQGTISVIDVTDGFTNLTAENVTFEAFDTAEKRAELIENQVILKKGSNPSVDLEPEYIVVSEDSKQAYVALQENNAIAKIDLTTNEAVSVEGLGFKDFSAEGNELDLRKDKVAKLQNENYFGIYMPDGIATYSANGKNYIVTANEGDGREWGEEDTEAFHLNENEVEVDGNEIVLFDTAEYEGFEEGKEYIFGGRSFSIIDADTLEVVYDSGSDFERITAELYPEFFNSSNDEVKLDDRSGKKGPEPEDVKIGKIGDQVFAFIGLERIGGIAMYNITDPTSVEFVDYINTRDFSEDIKGDVSPEGLAFVGGEKPMLLVGHEVSGTVTVFDLLKSEAPVEENPAEETPTKEVSFNDIKGHYAEDAILAVANAGLFSGINENTFAPNKGFTQSQASIVLNRLAEANGLNFDIPENHSNKPITREDFAVAVYNYLEQSGAVSNPNASVTNYKDDAKLSTDAKQAIYALQAEGLMTGDEKQNFNPNKPLTRAHAAIVFSHILGE</sequence>
<keyword evidence="3" id="KW-0378">Hydrolase</keyword>
<keyword evidence="3" id="KW-0624">Polysaccharide degradation</keyword>
<dbReference type="NCBIfam" id="NF038117">
    <property type="entry name" value="choice_anch_I"/>
    <property type="match status" value="1"/>
</dbReference>
<keyword evidence="3" id="KW-0326">Glycosidase</keyword>
<accession>A0A0A3J3N5</accession>
<dbReference type="SUPFAM" id="SSF75011">
    <property type="entry name" value="3-carboxy-cis,cis-mucoante lactonizing enzyme"/>
    <property type="match status" value="1"/>
</dbReference>